<dbReference type="AlphaFoldDB" id="A0A2X2LQM7"/>
<reference evidence="1 2" key="1">
    <citation type="submission" date="2018-06" db="EMBL/GenBank/DDBJ databases">
        <authorList>
            <consortium name="Pathogen Informatics"/>
            <person name="Doyle S."/>
        </authorList>
    </citation>
    <scope>NUCLEOTIDE SEQUENCE [LARGE SCALE GENOMIC DNA]</scope>
    <source>
        <strain evidence="1 2">NCTC11343</strain>
    </source>
</reference>
<organism evidence="1 2">
    <name type="scientific">Sphingobacterium multivorum</name>
    <dbReference type="NCBI Taxonomy" id="28454"/>
    <lineage>
        <taxon>Bacteria</taxon>
        <taxon>Pseudomonadati</taxon>
        <taxon>Bacteroidota</taxon>
        <taxon>Sphingobacteriia</taxon>
        <taxon>Sphingobacteriales</taxon>
        <taxon>Sphingobacteriaceae</taxon>
        <taxon>Sphingobacterium</taxon>
    </lineage>
</organism>
<gene>
    <name evidence="1" type="ORF">NCTC11343_03813</name>
</gene>
<dbReference type="Proteomes" id="UP000251241">
    <property type="component" value="Unassembled WGS sequence"/>
</dbReference>
<evidence type="ECO:0000313" key="1">
    <source>
        <dbReference type="EMBL" id="SPZ91770.1"/>
    </source>
</evidence>
<evidence type="ECO:0000313" key="2">
    <source>
        <dbReference type="Proteomes" id="UP000251241"/>
    </source>
</evidence>
<dbReference type="EMBL" id="UAUU01000011">
    <property type="protein sequence ID" value="SPZ91770.1"/>
    <property type="molecule type" value="Genomic_DNA"/>
</dbReference>
<name>A0A2X2LQM7_SPHMU</name>
<sequence>MKKYDAGLNFLAGFKLTNGFSVHGGYGLGLLDIKLDDKISTYNRVFSIGLGYQL</sequence>
<proteinExistence type="predicted"/>
<evidence type="ECO:0008006" key="3">
    <source>
        <dbReference type="Google" id="ProtNLM"/>
    </source>
</evidence>
<protein>
    <recommendedName>
        <fullName evidence="3">Outer membrane protein beta-barrel domain-containing protein</fullName>
    </recommendedName>
</protein>
<accession>A0A2X2LQM7</accession>
<dbReference type="RefSeq" id="WP_172462448.1">
    <property type="nucleotide sequence ID" value="NZ_UAUU01000011.1"/>
</dbReference>